<proteinExistence type="predicted"/>
<feature type="region of interest" description="Disordered" evidence="1">
    <location>
        <begin position="70"/>
        <end position="114"/>
    </location>
</feature>
<evidence type="ECO:0000313" key="2">
    <source>
        <dbReference type="EMBL" id="KAG5835375.1"/>
    </source>
</evidence>
<evidence type="ECO:0000256" key="1">
    <source>
        <dbReference type="SAM" id="MobiDB-lite"/>
    </source>
</evidence>
<organism evidence="2 3">
    <name type="scientific">Anguilla anguilla</name>
    <name type="common">European freshwater eel</name>
    <name type="synonym">Muraena anguilla</name>
    <dbReference type="NCBI Taxonomy" id="7936"/>
    <lineage>
        <taxon>Eukaryota</taxon>
        <taxon>Metazoa</taxon>
        <taxon>Chordata</taxon>
        <taxon>Craniata</taxon>
        <taxon>Vertebrata</taxon>
        <taxon>Euteleostomi</taxon>
        <taxon>Actinopterygii</taxon>
        <taxon>Neopterygii</taxon>
        <taxon>Teleostei</taxon>
        <taxon>Anguilliformes</taxon>
        <taxon>Anguillidae</taxon>
        <taxon>Anguilla</taxon>
    </lineage>
</organism>
<feature type="compositionally biased region" description="Basic and acidic residues" evidence="1">
    <location>
        <begin position="151"/>
        <end position="183"/>
    </location>
</feature>
<dbReference type="EMBL" id="JAFIRN010000014">
    <property type="protein sequence ID" value="KAG5835375.1"/>
    <property type="molecule type" value="Genomic_DNA"/>
</dbReference>
<dbReference type="Proteomes" id="UP001044222">
    <property type="component" value="Chromosome 14"/>
</dbReference>
<feature type="region of interest" description="Disordered" evidence="1">
    <location>
        <begin position="137"/>
        <end position="224"/>
    </location>
</feature>
<gene>
    <name evidence="2" type="ORF">ANANG_G00243240</name>
</gene>
<feature type="compositionally biased region" description="Basic and acidic residues" evidence="1">
    <location>
        <begin position="202"/>
        <end position="219"/>
    </location>
</feature>
<feature type="compositionally biased region" description="Basic and acidic residues" evidence="1">
    <location>
        <begin position="84"/>
        <end position="101"/>
    </location>
</feature>
<reference evidence="2" key="1">
    <citation type="submission" date="2021-01" db="EMBL/GenBank/DDBJ databases">
        <title>A chromosome-scale assembly of European eel, Anguilla anguilla.</title>
        <authorList>
            <person name="Henkel C."/>
            <person name="Jong-Raadsen S.A."/>
            <person name="Dufour S."/>
            <person name="Weltzien F.-A."/>
            <person name="Palstra A.P."/>
            <person name="Pelster B."/>
            <person name="Spaink H.P."/>
            <person name="Van Den Thillart G.E."/>
            <person name="Jansen H."/>
            <person name="Zahm M."/>
            <person name="Klopp C."/>
            <person name="Cedric C."/>
            <person name="Louis A."/>
            <person name="Berthelot C."/>
            <person name="Parey E."/>
            <person name="Roest Crollius H."/>
            <person name="Montfort J."/>
            <person name="Robinson-Rechavi M."/>
            <person name="Bucao C."/>
            <person name="Bouchez O."/>
            <person name="Gislard M."/>
            <person name="Lluch J."/>
            <person name="Milhes M."/>
            <person name="Lampietro C."/>
            <person name="Lopez Roques C."/>
            <person name="Donnadieu C."/>
            <person name="Braasch I."/>
            <person name="Desvignes T."/>
            <person name="Postlethwait J."/>
            <person name="Bobe J."/>
            <person name="Guiguen Y."/>
            <person name="Dirks R."/>
        </authorList>
    </citation>
    <scope>NUCLEOTIDE SEQUENCE</scope>
    <source>
        <strain evidence="2">Tag_6206</strain>
        <tissue evidence="2">Liver</tissue>
    </source>
</reference>
<sequence>MGTQLDCVSITFRIISFLGQVFYGFGSGAEVLALGALRYPLLPAEGTLPPGPQVRTADLRHLEGVHDRIDGRVGVREEDPDVDGDQRDVAAEDRHAVHDAQRQPADGEEDQDQQQGLGQLPLFGVVRVGFGTRGLAPLQPLGDGAEDMDVEGTHHQQGEQRAPEELEVDQVSHGHDGQERADDGGGVLHHHLGQGLAVVPAEHGRETEREGEQPARSDHGPAAPLREAALVSAKTQQNLTPHVLSLLAYGKSA</sequence>
<comment type="caution">
    <text evidence="2">The sequence shown here is derived from an EMBL/GenBank/DDBJ whole genome shotgun (WGS) entry which is preliminary data.</text>
</comment>
<protein>
    <submittedName>
        <fullName evidence="2">Uncharacterized protein</fullName>
    </submittedName>
</protein>
<feature type="non-terminal residue" evidence="2">
    <location>
        <position position="253"/>
    </location>
</feature>
<evidence type="ECO:0000313" key="3">
    <source>
        <dbReference type="Proteomes" id="UP001044222"/>
    </source>
</evidence>
<accession>A0A9D3LUE5</accession>
<keyword evidence="3" id="KW-1185">Reference proteome</keyword>
<dbReference type="AlphaFoldDB" id="A0A9D3LUE5"/>
<name>A0A9D3LUE5_ANGAN</name>